<dbReference type="SUPFAM" id="SSF50729">
    <property type="entry name" value="PH domain-like"/>
    <property type="match status" value="1"/>
</dbReference>
<name>A0AAE0BBW0_9CHLO</name>
<organism evidence="2 3">
    <name type="scientific">Cymbomonas tetramitiformis</name>
    <dbReference type="NCBI Taxonomy" id="36881"/>
    <lineage>
        <taxon>Eukaryota</taxon>
        <taxon>Viridiplantae</taxon>
        <taxon>Chlorophyta</taxon>
        <taxon>Pyramimonadophyceae</taxon>
        <taxon>Pyramimonadales</taxon>
        <taxon>Pyramimonadaceae</taxon>
        <taxon>Cymbomonas</taxon>
    </lineage>
</organism>
<comment type="caution">
    <text evidence="2">The sequence shown here is derived from an EMBL/GenBank/DDBJ whole genome shotgun (WGS) entry which is preliminary data.</text>
</comment>
<evidence type="ECO:0000313" key="3">
    <source>
        <dbReference type="Proteomes" id="UP001190700"/>
    </source>
</evidence>
<keyword evidence="3" id="KW-1185">Reference proteome</keyword>
<gene>
    <name evidence="2" type="ORF">CYMTET_56659</name>
</gene>
<evidence type="ECO:0000259" key="1">
    <source>
        <dbReference type="PROSITE" id="PS50229"/>
    </source>
</evidence>
<protein>
    <recommendedName>
        <fullName evidence="1">WH1 domain-containing protein</fullName>
    </recommendedName>
</protein>
<dbReference type="Proteomes" id="UP001190700">
    <property type="component" value="Unassembled WGS sequence"/>
</dbReference>
<reference evidence="2 3" key="1">
    <citation type="journal article" date="2015" name="Genome Biol. Evol.">
        <title>Comparative Genomics of a Bacterivorous Green Alga Reveals Evolutionary Causalities and Consequences of Phago-Mixotrophic Mode of Nutrition.</title>
        <authorList>
            <person name="Burns J.A."/>
            <person name="Paasch A."/>
            <person name="Narechania A."/>
            <person name="Kim E."/>
        </authorList>
    </citation>
    <scope>NUCLEOTIDE SEQUENCE [LARGE SCALE GENOMIC DNA]</scope>
    <source>
        <strain evidence="2 3">PLY_AMNH</strain>
    </source>
</reference>
<dbReference type="InterPro" id="IPR011993">
    <property type="entry name" value="PH-like_dom_sf"/>
</dbReference>
<sequence>MAEIKARCALFRGKQGETQWTDLGMPGELHVSPPSTSASFLHFTMFDILDGRLLFSYTLQDATSYRTLVTRFHCFPLEAEVFCGVGLSNNFDAKQIEERVQAAMLIARSQPALSYAMPVIPAGPANRPMPPS</sequence>
<accession>A0AAE0BBW0</accession>
<feature type="non-terminal residue" evidence="2">
    <location>
        <position position="132"/>
    </location>
</feature>
<dbReference type="Gene3D" id="2.30.29.30">
    <property type="entry name" value="Pleckstrin-homology domain (PH domain)/Phosphotyrosine-binding domain (PTB)"/>
    <property type="match status" value="1"/>
</dbReference>
<dbReference type="InterPro" id="IPR000697">
    <property type="entry name" value="WH1/EVH1_dom"/>
</dbReference>
<proteinExistence type="predicted"/>
<dbReference type="AlphaFoldDB" id="A0AAE0BBW0"/>
<dbReference type="PROSITE" id="PS50229">
    <property type="entry name" value="WH1"/>
    <property type="match status" value="1"/>
</dbReference>
<evidence type="ECO:0000313" key="2">
    <source>
        <dbReference type="EMBL" id="KAK3233015.1"/>
    </source>
</evidence>
<feature type="domain" description="WH1" evidence="1">
    <location>
        <begin position="1"/>
        <end position="107"/>
    </location>
</feature>
<dbReference type="EMBL" id="LGRX02035819">
    <property type="protein sequence ID" value="KAK3233015.1"/>
    <property type="molecule type" value="Genomic_DNA"/>
</dbReference>